<dbReference type="PROSITE" id="PS51257">
    <property type="entry name" value="PROKAR_LIPOPROTEIN"/>
    <property type="match status" value="1"/>
</dbReference>
<feature type="compositionally biased region" description="Basic and acidic residues" evidence="4">
    <location>
        <begin position="28"/>
        <end position="42"/>
    </location>
</feature>
<protein>
    <recommendedName>
        <fullName evidence="3">beta-lactamase</fullName>
        <ecNumber evidence="3">3.5.2.6</ecNumber>
    </recommendedName>
</protein>
<comment type="catalytic activity">
    <reaction evidence="1">
        <text>a beta-lactam + H2O = a substituted beta-amino acid</text>
        <dbReference type="Rhea" id="RHEA:20401"/>
        <dbReference type="ChEBI" id="CHEBI:15377"/>
        <dbReference type="ChEBI" id="CHEBI:35627"/>
        <dbReference type="ChEBI" id="CHEBI:140347"/>
        <dbReference type="EC" id="3.5.2.6"/>
    </reaction>
</comment>
<dbReference type="GO" id="GO:0046677">
    <property type="term" value="P:response to antibiotic"/>
    <property type="evidence" value="ECO:0007669"/>
    <property type="project" value="InterPro"/>
</dbReference>
<dbReference type="PRINTS" id="PR00118">
    <property type="entry name" value="BLACTAMASEA"/>
</dbReference>
<name>A0A0G9N1B3_9SPHN</name>
<evidence type="ECO:0000256" key="3">
    <source>
        <dbReference type="ARBA" id="ARBA00012865"/>
    </source>
</evidence>
<comment type="caution">
    <text evidence="7">The sequence shown here is derived from an EMBL/GenBank/DDBJ whole genome shotgun (WGS) entry which is preliminary data.</text>
</comment>
<dbReference type="Pfam" id="PF13354">
    <property type="entry name" value="Beta-lactamase2"/>
    <property type="match status" value="1"/>
</dbReference>
<evidence type="ECO:0000259" key="6">
    <source>
        <dbReference type="Pfam" id="PF13354"/>
    </source>
</evidence>
<dbReference type="PANTHER" id="PTHR35333:SF3">
    <property type="entry name" value="BETA-LACTAMASE-TYPE TRANSPEPTIDASE FOLD CONTAINING PROTEIN"/>
    <property type="match status" value="1"/>
</dbReference>
<keyword evidence="5" id="KW-0732">Signal</keyword>
<evidence type="ECO:0000256" key="2">
    <source>
        <dbReference type="ARBA" id="ARBA00009009"/>
    </source>
</evidence>
<dbReference type="EC" id="3.5.2.6" evidence="3"/>
<dbReference type="InterPro" id="IPR045155">
    <property type="entry name" value="Beta-lactam_cat"/>
</dbReference>
<dbReference type="EMBL" id="LBHB01000001">
    <property type="protein sequence ID" value="KLE35328.1"/>
    <property type="molecule type" value="Genomic_DNA"/>
</dbReference>
<evidence type="ECO:0000256" key="4">
    <source>
        <dbReference type="SAM" id="MobiDB-lite"/>
    </source>
</evidence>
<dbReference type="GO" id="GO:0008800">
    <property type="term" value="F:beta-lactamase activity"/>
    <property type="evidence" value="ECO:0007669"/>
    <property type="project" value="UniProtKB-EC"/>
</dbReference>
<sequence length="381" mass="40724">MVTGVFRSIAALAGLAALAACGSDDAPPTDRAEAALAERDDAASPPVAAPPPETADPAVQEARQELTGLLETIAADFGGTTGIAVVDLEDGWSTGVNADALLPQQSVSKLWVALTALDRVDRGTLTLGDRITIARQDLTVFHQPIREEVLRAGSLEINPLDLMTRAITRSDNTANDALLWAVGGPDAVRAMLRDKGIAKVRFGPGERLLQSSIAGLEWRQEWAYTRQGFYDARDALPDATRKRAFESYLADPVDGASPRAIATALARLARGELLAPPTTKLMLDTLRETRSGPRRLKGGLEQGWSIAHKTGTGQYYDGRQSGYNDVALLFAPDGRTYAVAVMIGETRQGVPGSTAMMQKVTRAVEDYDALLRADESLRTSG</sequence>
<feature type="signal peptide" evidence="5">
    <location>
        <begin position="1"/>
        <end position="19"/>
    </location>
</feature>
<feature type="chain" id="PRO_5002580184" description="beta-lactamase" evidence="5">
    <location>
        <begin position="20"/>
        <end position="381"/>
    </location>
</feature>
<evidence type="ECO:0000313" key="7">
    <source>
        <dbReference type="EMBL" id="KLE35328.1"/>
    </source>
</evidence>
<feature type="region of interest" description="Disordered" evidence="4">
    <location>
        <begin position="22"/>
        <end position="56"/>
    </location>
</feature>
<keyword evidence="8" id="KW-1185">Reference proteome</keyword>
<dbReference type="Proteomes" id="UP000053464">
    <property type="component" value="Unassembled WGS sequence"/>
</dbReference>
<reference evidence="7 8" key="1">
    <citation type="submission" date="2015-04" db="EMBL/GenBank/DDBJ databases">
        <title>The draft genome sequence of Erythrobacter luteus KA37.</title>
        <authorList>
            <person name="Zhuang L."/>
            <person name="Liu Y."/>
            <person name="Shao Z."/>
        </authorList>
    </citation>
    <scope>NUCLEOTIDE SEQUENCE [LARGE SCALE GENOMIC DNA]</scope>
    <source>
        <strain evidence="7 8">KA37</strain>
    </source>
</reference>
<dbReference type="AlphaFoldDB" id="A0A0G9N1B3"/>
<dbReference type="InterPro" id="IPR012338">
    <property type="entry name" value="Beta-lactam/transpept-like"/>
</dbReference>
<dbReference type="GO" id="GO:0030655">
    <property type="term" value="P:beta-lactam antibiotic catabolic process"/>
    <property type="evidence" value="ECO:0007669"/>
    <property type="project" value="InterPro"/>
</dbReference>
<dbReference type="InterPro" id="IPR000871">
    <property type="entry name" value="Beta-lactam_class-A"/>
</dbReference>
<evidence type="ECO:0000256" key="1">
    <source>
        <dbReference type="ARBA" id="ARBA00001526"/>
    </source>
</evidence>
<dbReference type="PANTHER" id="PTHR35333">
    <property type="entry name" value="BETA-LACTAMASE"/>
    <property type="match status" value="1"/>
</dbReference>
<evidence type="ECO:0000256" key="5">
    <source>
        <dbReference type="SAM" id="SignalP"/>
    </source>
</evidence>
<organism evidence="7 8">
    <name type="scientific">Aurantiacibacter luteus</name>
    <dbReference type="NCBI Taxonomy" id="1581420"/>
    <lineage>
        <taxon>Bacteria</taxon>
        <taxon>Pseudomonadati</taxon>
        <taxon>Pseudomonadota</taxon>
        <taxon>Alphaproteobacteria</taxon>
        <taxon>Sphingomonadales</taxon>
        <taxon>Erythrobacteraceae</taxon>
        <taxon>Aurantiacibacter</taxon>
    </lineage>
</organism>
<dbReference type="PATRIC" id="fig|1581420.6.peg.489"/>
<feature type="domain" description="Beta-lactamase class A catalytic" evidence="6">
    <location>
        <begin position="82"/>
        <end position="342"/>
    </location>
</feature>
<dbReference type="SUPFAM" id="SSF56601">
    <property type="entry name" value="beta-lactamase/transpeptidase-like"/>
    <property type="match status" value="1"/>
</dbReference>
<accession>A0A0G9N1B3</accession>
<dbReference type="Gene3D" id="3.40.710.10">
    <property type="entry name" value="DD-peptidase/beta-lactamase superfamily"/>
    <property type="match status" value="1"/>
</dbReference>
<comment type="similarity">
    <text evidence="2">Belongs to the class-A beta-lactamase family.</text>
</comment>
<gene>
    <name evidence="7" type="ORF">AAW00_02440</name>
</gene>
<dbReference type="OrthoDB" id="9784149at2"/>
<evidence type="ECO:0000313" key="8">
    <source>
        <dbReference type="Proteomes" id="UP000053464"/>
    </source>
</evidence>
<proteinExistence type="inferred from homology"/>
<dbReference type="STRING" id="1581420.AAW00_02440"/>